<gene>
    <name evidence="2" type="ORF">BDP27DRAFT_1325542</name>
</gene>
<keyword evidence="3" id="KW-1185">Reference proteome</keyword>
<evidence type="ECO:0000256" key="1">
    <source>
        <dbReference type="SAM" id="MobiDB-lite"/>
    </source>
</evidence>
<dbReference type="EMBL" id="JADNRY010000051">
    <property type="protein sequence ID" value="KAF9069380.1"/>
    <property type="molecule type" value="Genomic_DNA"/>
</dbReference>
<proteinExistence type="predicted"/>
<accession>A0A9P5PWL8</accession>
<reference evidence="2" key="1">
    <citation type="submission" date="2020-11" db="EMBL/GenBank/DDBJ databases">
        <authorList>
            <consortium name="DOE Joint Genome Institute"/>
            <person name="Ahrendt S."/>
            <person name="Riley R."/>
            <person name="Andreopoulos W."/>
            <person name="Labutti K."/>
            <person name="Pangilinan J."/>
            <person name="Ruiz-Duenas F.J."/>
            <person name="Barrasa J.M."/>
            <person name="Sanchez-Garcia M."/>
            <person name="Camarero S."/>
            <person name="Miyauchi S."/>
            <person name="Serrano A."/>
            <person name="Linde D."/>
            <person name="Babiker R."/>
            <person name="Drula E."/>
            <person name="Ayuso-Fernandez I."/>
            <person name="Pacheco R."/>
            <person name="Padilla G."/>
            <person name="Ferreira P."/>
            <person name="Barriuso J."/>
            <person name="Kellner H."/>
            <person name="Castanera R."/>
            <person name="Alfaro M."/>
            <person name="Ramirez L."/>
            <person name="Pisabarro A.G."/>
            <person name="Kuo A."/>
            <person name="Tritt A."/>
            <person name="Lipzen A."/>
            <person name="He G."/>
            <person name="Yan M."/>
            <person name="Ng V."/>
            <person name="Cullen D."/>
            <person name="Martin F."/>
            <person name="Rosso M.-N."/>
            <person name="Henrissat B."/>
            <person name="Hibbett D."/>
            <person name="Martinez A.T."/>
            <person name="Grigoriev I.V."/>
        </authorList>
    </citation>
    <scope>NUCLEOTIDE SEQUENCE</scope>
    <source>
        <strain evidence="2">AH 40177</strain>
    </source>
</reference>
<organism evidence="2 3">
    <name type="scientific">Rhodocollybia butyracea</name>
    <dbReference type="NCBI Taxonomy" id="206335"/>
    <lineage>
        <taxon>Eukaryota</taxon>
        <taxon>Fungi</taxon>
        <taxon>Dikarya</taxon>
        <taxon>Basidiomycota</taxon>
        <taxon>Agaricomycotina</taxon>
        <taxon>Agaricomycetes</taxon>
        <taxon>Agaricomycetidae</taxon>
        <taxon>Agaricales</taxon>
        <taxon>Marasmiineae</taxon>
        <taxon>Omphalotaceae</taxon>
        <taxon>Rhodocollybia</taxon>
    </lineage>
</organism>
<evidence type="ECO:0000313" key="2">
    <source>
        <dbReference type="EMBL" id="KAF9069380.1"/>
    </source>
</evidence>
<protein>
    <submittedName>
        <fullName evidence="2">Uncharacterized protein</fullName>
    </submittedName>
</protein>
<dbReference type="Proteomes" id="UP000772434">
    <property type="component" value="Unassembled WGS sequence"/>
</dbReference>
<feature type="compositionally biased region" description="Low complexity" evidence="1">
    <location>
        <begin position="53"/>
        <end position="65"/>
    </location>
</feature>
<evidence type="ECO:0000313" key="3">
    <source>
        <dbReference type="Proteomes" id="UP000772434"/>
    </source>
</evidence>
<dbReference type="AlphaFoldDB" id="A0A9P5PWL8"/>
<name>A0A9P5PWL8_9AGAR</name>
<comment type="caution">
    <text evidence="2">The sequence shown here is derived from an EMBL/GenBank/DDBJ whole genome shotgun (WGS) entry which is preliminary data.</text>
</comment>
<dbReference type="OrthoDB" id="3365917at2759"/>
<sequence>MMTSTFVSSSSTSSNTTLSPTTFHVLADNTTLISLISAITTNCSSNINASLSSSNTSNSSPYNSSDPNAPHPESAIEYYRASSVVLTLNGYNNSAALSNDTSAPNTPIPSGIDTNLENCLNQTIGAAVPLIDGAMARGAGSIQGIGLLSLFIVLFQLLSF</sequence>
<feature type="region of interest" description="Disordered" evidence="1">
    <location>
        <begin position="1"/>
        <end position="20"/>
    </location>
</feature>
<feature type="region of interest" description="Disordered" evidence="1">
    <location>
        <begin position="53"/>
        <end position="73"/>
    </location>
</feature>